<dbReference type="Gene3D" id="3.90.79.10">
    <property type="entry name" value="Nucleoside Triphosphate Pyrophosphohydrolase"/>
    <property type="match status" value="1"/>
</dbReference>
<dbReference type="EMBL" id="CP020928">
    <property type="protein sequence ID" value="AWF94671.1"/>
    <property type="molecule type" value="Genomic_DNA"/>
</dbReference>
<keyword evidence="2 5" id="KW-0378">Hydrolase</keyword>
<sequence length="157" mass="17756">MAERYTPIELTNMIMIENPVTHEVLVEDRQNPKWPGVTFPGGHVEVGETVTQSVFREAREETGLEIEAPQLMGIKEWPLENGARYIVFLYKTTSYSGAIHSGREGEIFWTTREKLLDGTYVLPNTFAEMLPVFDDPAINELALGARVDGEARTISWQ</sequence>
<dbReference type="AlphaFoldDB" id="A0A0D1LTM2"/>
<evidence type="ECO:0000313" key="6">
    <source>
        <dbReference type="Proteomes" id="UP000032287"/>
    </source>
</evidence>
<dbReference type="EMBL" id="JWHU01000006">
    <property type="protein sequence ID" value="KIU21882.1"/>
    <property type="molecule type" value="Genomic_DNA"/>
</dbReference>
<name>A0A0D1LTM2_9LACO</name>
<dbReference type="CDD" id="cd18875">
    <property type="entry name" value="NUDIX_Hydrolase"/>
    <property type="match status" value="1"/>
</dbReference>
<dbReference type="PATRIC" id="fig|137591.25.peg.557"/>
<dbReference type="InterPro" id="IPR020476">
    <property type="entry name" value="Nudix_hydrolase"/>
</dbReference>
<evidence type="ECO:0000259" key="3">
    <source>
        <dbReference type="PROSITE" id="PS51462"/>
    </source>
</evidence>
<evidence type="ECO:0000256" key="1">
    <source>
        <dbReference type="ARBA" id="ARBA00005582"/>
    </source>
</evidence>
<dbReference type="PANTHER" id="PTHR43736">
    <property type="entry name" value="ADP-RIBOSE PYROPHOSPHATASE"/>
    <property type="match status" value="1"/>
</dbReference>
<comment type="similarity">
    <text evidence="1">Belongs to the Nudix hydrolase family.</text>
</comment>
<proteinExistence type="inferred from homology"/>
<dbReference type="InterPro" id="IPR015797">
    <property type="entry name" value="NUDIX_hydrolase-like_dom_sf"/>
</dbReference>
<dbReference type="SUPFAM" id="SSF55811">
    <property type="entry name" value="Nudix"/>
    <property type="match status" value="1"/>
</dbReference>
<reference evidence="4 7" key="2">
    <citation type="submission" date="2017-04" db="EMBL/GenBank/DDBJ databases">
        <title>Weissella cibaria strain m2 complete genome.</title>
        <authorList>
            <person name="Pan Q."/>
            <person name="Tan M."/>
            <person name="Yao F."/>
            <person name="Su S."/>
        </authorList>
    </citation>
    <scope>NUCLEOTIDE SEQUENCE [LARGE SCALE GENOMIC DNA]</scope>
    <source>
        <strain evidence="4 7">M2</strain>
    </source>
</reference>
<feature type="domain" description="Nudix hydrolase" evidence="3">
    <location>
        <begin position="7"/>
        <end position="134"/>
    </location>
</feature>
<dbReference type="eggNOG" id="COG1051">
    <property type="taxonomic scope" value="Bacteria"/>
</dbReference>
<accession>A0A0D1LTM2</accession>
<dbReference type="Pfam" id="PF00293">
    <property type="entry name" value="NUDIX"/>
    <property type="match status" value="1"/>
</dbReference>
<evidence type="ECO:0000313" key="4">
    <source>
        <dbReference type="EMBL" id="AWF94671.1"/>
    </source>
</evidence>
<evidence type="ECO:0000256" key="2">
    <source>
        <dbReference type="ARBA" id="ARBA00022801"/>
    </source>
</evidence>
<dbReference type="STRING" id="137591.AO080_00770"/>
<protein>
    <submittedName>
        <fullName evidence="5">Nucleoside triphosphate pyrophosphohydrolase</fullName>
    </submittedName>
</protein>
<dbReference type="PRINTS" id="PR00502">
    <property type="entry name" value="NUDIXFAMILY"/>
</dbReference>
<dbReference type="Proteomes" id="UP000244870">
    <property type="component" value="Chromosome"/>
</dbReference>
<dbReference type="PANTHER" id="PTHR43736:SF1">
    <property type="entry name" value="DIHYDRONEOPTERIN TRIPHOSPHATE DIPHOSPHATASE"/>
    <property type="match status" value="1"/>
</dbReference>
<keyword evidence="6" id="KW-1185">Reference proteome</keyword>
<reference evidence="5 6" key="1">
    <citation type="journal article" date="2015" name="Microbiology (Mosc.)">
        <title>Genomics of the Weissella cibaria species with an examination of its metabolic traits.</title>
        <authorList>
            <person name="Lynch K.M."/>
            <person name="Lucid A."/>
            <person name="Arendt E.K."/>
            <person name="Sleator R.D."/>
            <person name="Lucey B."/>
            <person name="Coffey A."/>
        </authorList>
    </citation>
    <scope>NUCLEOTIDE SEQUENCE [LARGE SCALE GENOMIC DNA]</scope>
    <source>
        <strain evidence="5 6">MG1</strain>
    </source>
</reference>
<dbReference type="Proteomes" id="UP000032287">
    <property type="component" value="Unassembled WGS sequence"/>
</dbReference>
<gene>
    <name evidence="4" type="ORF">B6254_0233</name>
    <name evidence="5" type="ORF">QX99_00574</name>
</gene>
<organism evidence="5 6">
    <name type="scientific">Weissella cibaria</name>
    <dbReference type="NCBI Taxonomy" id="137591"/>
    <lineage>
        <taxon>Bacteria</taxon>
        <taxon>Bacillati</taxon>
        <taxon>Bacillota</taxon>
        <taxon>Bacilli</taxon>
        <taxon>Lactobacillales</taxon>
        <taxon>Lactobacillaceae</taxon>
        <taxon>Weissella</taxon>
    </lineage>
</organism>
<evidence type="ECO:0000313" key="7">
    <source>
        <dbReference type="Proteomes" id="UP000244870"/>
    </source>
</evidence>
<dbReference type="RefSeq" id="WP_043708963.1">
    <property type="nucleotide sequence ID" value="NZ_CP020928.1"/>
</dbReference>
<evidence type="ECO:0000313" key="5">
    <source>
        <dbReference type="EMBL" id="KIU21882.1"/>
    </source>
</evidence>
<dbReference type="GO" id="GO:0016787">
    <property type="term" value="F:hydrolase activity"/>
    <property type="evidence" value="ECO:0007669"/>
    <property type="project" value="UniProtKB-KW"/>
</dbReference>
<dbReference type="InterPro" id="IPR000086">
    <property type="entry name" value="NUDIX_hydrolase_dom"/>
</dbReference>
<dbReference type="PROSITE" id="PS51462">
    <property type="entry name" value="NUDIX"/>
    <property type="match status" value="1"/>
</dbReference>